<evidence type="ECO:0000313" key="1">
    <source>
        <dbReference type="EMBL" id="NUU27927.1"/>
    </source>
</evidence>
<proteinExistence type="predicted"/>
<accession>A0A850DQZ9</accession>
<sequence>MTDTTDRRTKRRYAHELFPAGDEWEVRPLAVEVPRLYARAMGFEVDGTGWYDLLDIGSAEGSRKAGNRTLQLIDCRQIAFLADALAQGLTGDEAWTWAEEHARDESGELAWERAEHYGVRPELIKPYPCGPEPDHHDHFTDQENRCGIVTRVDGPESACSTCTEPIPAEEAAP</sequence>
<gene>
    <name evidence="1" type="ORF">HP467_07355</name>
</gene>
<organism evidence="1 2">
    <name type="scientific">Curtobacterium citreum</name>
    <dbReference type="NCBI Taxonomy" id="2036"/>
    <lineage>
        <taxon>Bacteria</taxon>
        <taxon>Bacillati</taxon>
        <taxon>Actinomycetota</taxon>
        <taxon>Actinomycetes</taxon>
        <taxon>Micrococcales</taxon>
        <taxon>Microbacteriaceae</taxon>
        <taxon>Curtobacterium</taxon>
    </lineage>
</organism>
<reference evidence="1 2" key="1">
    <citation type="submission" date="2020-05" db="EMBL/GenBank/DDBJ databases">
        <title>Genome Sequencing of Type Strains.</title>
        <authorList>
            <person name="Lemaire J.F."/>
            <person name="Inderbitzin P."/>
            <person name="Gregorio O.A."/>
            <person name="Collins S.B."/>
            <person name="Wespe N."/>
            <person name="Knight-Connoni V."/>
        </authorList>
    </citation>
    <scope>NUCLEOTIDE SEQUENCE [LARGE SCALE GENOMIC DNA]</scope>
    <source>
        <strain evidence="1 2">DSM 20512</strain>
    </source>
</reference>
<evidence type="ECO:0000313" key="2">
    <source>
        <dbReference type="Proteomes" id="UP000539146"/>
    </source>
</evidence>
<dbReference type="EMBL" id="JABMCG010000095">
    <property type="protein sequence ID" value="NUU27927.1"/>
    <property type="molecule type" value="Genomic_DNA"/>
</dbReference>
<name>A0A850DQZ9_9MICO</name>
<dbReference type="AlphaFoldDB" id="A0A850DQZ9"/>
<dbReference type="RefSeq" id="WP_175325758.1">
    <property type="nucleotide sequence ID" value="NZ_BAAAWP010000001.1"/>
</dbReference>
<comment type="caution">
    <text evidence="1">The sequence shown here is derived from an EMBL/GenBank/DDBJ whole genome shotgun (WGS) entry which is preliminary data.</text>
</comment>
<protein>
    <submittedName>
        <fullName evidence="1">Uncharacterized protein</fullName>
    </submittedName>
</protein>
<dbReference type="Proteomes" id="UP000539146">
    <property type="component" value="Unassembled WGS sequence"/>
</dbReference>